<evidence type="ECO:0000256" key="11">
    <source>
        <dbReference type="ARBA" id="ARBA00023242"/>
    </source>
</evidence>
<keyword evidence="15" id="KW-1185">Reference proteome</keyword>
<dbReference type="GO" id="GO:0000439">
    <property type="term" value="C:transcription factor TFIIH core complex"/>
    <property type="evidence" value="ECO:0007669"/>
    <property type="project" value="UniProtKB-UniRule"/>
</dbReference>
<comment type="function">
    <text evidence="13">Component of the general transcription and DNA repair factor IIH (TFIIH) core complex, which is involved in general and transcription-coupled nucleotide excision repair (NER) of damaged DNA and, when complexed to TFIIK, in RNA transcription by RNA polymerase II. In NER, TFIIH acts by opening DNA around the lesion to allow the excision of the damaged oligonucleotide and its replacement by a new DNA fragment. In transcription, TFIIH has an essential role in transcription initiation. When the pre-initiation complex (PIC) has been established, TFIIH is required for promoter opening and promoter escape. Phosphorylation of the C-terminal tail (CTD) of the largest subunit of RNA polymerase II by the kinase module TFIIK controls the initiation of transcription.</text>
</comment>
<dbReference type="AlphaFoldDB" id="A0A2T9YCY6"/>
<evidence type="ECO:0000256" key="3">
    <source>
        <dbReference type="ARBA" id="ARBA00021280"/>
    </source>
</evidence>
<name>A0A2T9YCY6_9FUNG</name>
<evidence type="ECO:0000256" key="5">
    <source>
        <dbReference type="ARBA" id="ARBA00022763"/>
    </source>
</evidence>
<dbReference type="Proteomes" id="UP000245699">
    <property type="component" value="Unassembled WGS sequence"/>
</dbReference>
<dbReference type="InterPro" id="IPR036465">
    <property type="entry name" value="vWFA_dom_sf"/>
</dbReference>
<keyword evidence="4 13" id="KW-0479">Metal-binding</keyword>
<evidence type="ECO:0000256" key="7">
    <source>
        <dbReference type="ARBA" id="ARBA00022833"/>
    </source>
</evidence>
<dbReference type="InterPro" id="IPR004600">
    <property type="entry name" value="TFIIH_Tfb4/GTF2H3"/>
</dbReference>
<evidence type="ECO:0000256" key="2">
    <source>
        <dbReference type="ARBA" id="ARBA00005273"/>
    </source>
</evidence>
<dbReference type="GO" id="GO:0008270">
    <property type="term" value="F:zinc ion binding"/>
    <property type="evidence" value="ECO:0007669"/>
    <property type="project" value="UniProtKB-KW"/>
</dbReference>
<dbReference type="Pfam" id="PF03850">
    <property type="entry name" value="Tfb4"/>
    <property type="match status" value="1"/>
</dbReference>
<keyword evidence="6 13" id="KW-0863">Zinc-finger</keyword>
<comment type="subunit">
    <text evidence="13">Component of the 7-subunit TFIIH core complex composed of XPB/SSL2, XPD/RAD3, SSL1, TFB1, TFB2, TFB4 and TFB5, which is active in NER. The core complex associates with the 3-subunit CTD-kinase module TFIIK composed of CCL1, KIN28 and TFB3 to form the 10-subunit holoenzyme (holo-TFIIH) active in transcription.</text>
</comment>
<keyword evidence="10 13" id="KW-0234">DNA repair</keyword>
<evidence type="ECO:0000256" key="4">
    <source>
        <dbReference type="ARBA" id="ARBA00022723"/>
    </source>
</evidence>
<comment type="subcellular location">
    <subcellularLocation>
        <location evidence="1 13">Nucleus</location>
    </subcellularLocation>
</comment>
<evidence type="ECO:0000256" key="12">
    <source>
        <dbReference type="ARBA" id="ARBA00033341"/>
    </source>
</evidence>
<gene>
    <name evidence="14" type="ORF">BB559_004728</name>
</gene>
<proteinExistence type="inferred from homology"/>
<keyword evidence="8 13" id="KW-0805">Transcription regulation</keyword>
<keyword evidence="5 13" id="KW-0227">DNA damage</keyword>
<organism evidence="14 15">
    <name type="scientific">Furculomyces boomerangus</name>
    <dbReference type="NCBI Taxonomy" id="61424"/>
    <lineage>
        <taxon>Eukaryota</taxon>
        <taxon>Fungi</taxon>
        <taxon>Fungi incertae sedis</taxon>
        <taxon>Zoopagomycota</taxon>
        <taxon>Kickxellomycotina</taxon>
        <taxon>Harpellomycetes</taxon>
        <taxon>Harpellales</taxon>
        <taxon>Harpellaceae</taxon>
        <taxon>Furculomyces</taxon>
    </lineage>
</organism>
<reference evidence="14 15" key="1">
    <citation type="journal article" date="2018" name="MBio">
        <title>Comparative Genomics Reveals the Core Gene Toolbox for the Fungus-Insect Symbiosis.</title>
        <authorList>
            <person name="Wang Y."/>
            <person name="Stata M."/>
            <person name="Wang W."/>
            <person name="Stajich J.E."/>
            <person name="White M.M."/>
            <person name="Moncalvo J.M."/>
        </authorList>
    </citation>
    <scope>NUCLEOTIDE SEQUENCE [LARGE SCALE GENOMIC DNA]</scope>
    <source>
        <strain evidence="14 15">AUS-77-4</strain>
    </source>
</reference>
<dbReference type="PANTHER" id="PTHR12831:SF0">
    <property type="entry name" value="GENERAL TRANSCRIPTION FACTOR IIH SUBUNIT 3"/>
    <property type="match status" value="1"/>
</dbReference>
<dbReference type="EMBL" id="MBFT01000492">
    <property type="protein sequence ID" value="PVU90217.1"/>
    <property type="molecule type" value="Genomic_DNA"/>
</dbReference>
<evidence type="ECO:0000256" key="1">
    <source>
        <dbReference type="ARBA" id="ARBA00004123"/>
    </source>
</evidence>
<dbReference type="GO" id="GO:0006289">
    <property type="term" value="P:nucleotide-excision repair"/>
    <property type="evidence" value="ECO:0007669"/>
    <property type="project" value="UniProtKB-UniRule"/>
</dbReference>
<evidence type="ECO:0000256" key="8">
    <source>
        <dbReference type="ARBA" id="ARBA00023015"/>
    </source>
</evidence>
<evidence type="ECO:0000256" key="13">
    <source>
        <dbReference type="RuleBase" id="RU368090"/>
    </source>
</evidence>
<sequence>MDSNEGKFHKLYLYPTIMASFGFKLKTIFNLEYPSLLVIIMDCNPFQWEKNDISIKEATSQLLVFINAYLALKPENSLAIVGSSVDKCEFFYPSSSLQTKNDEMIDVGYSQFKKTDEKIIQHLYQFYENTKLPTIHDHDTCRLANSLSKALSYINKIKKGVSNNNIHPRIMILSVSNDDAKQYIPTMNSIFAAQKLDVIIDVCRISKTKSMFLEQASEITGGNYVEEILPTGLLQTLLFSFLPDQYTRQFLSAPTKKDVDFRAVCFCHKRVVDIGYVCSACLSIFCRHVPVCTTCQ</sequence>
<dbReference type="OrthoDB" id="17307at2759"/>
<dbReference type="STRING" id="61424.A0A2T9YCY6"/>
<comment type="caution">
    <text evidence="14">The sequence shown here is derived from an EMBL/GenBank/DDBJ whole genome shotgun (WGS) entry which is preliminary data.</text>
</comment>
<evidence type="ECO:0000313" key="15">
    <source>
        <dbReference type="Proteomes" id="UP000245699"/>
    </source>
</evidence>
<dbReference type="GO" id="GO:0006355">
    <property type="term" value="P:regulation of DNA-templated transcription"/>
    <property type="evidence" value="ECO:0007669"/>
    <property type="project" value="InterPro"/>
</dbReference>
<dbReference type="PANTHER" id="PTHR12831">
    <property type="entry name" value="TRANSCRIPTION INITIATION FACTOR IIH TFIIH , POLYPEPTIDE 3-RELATED"/>
    <property type="match status" value="1"/>
</dbReference>
<evidence type="ECO:0000256" key="9">
    <source>
        <dbReference type="ARBA" id="ARBA00023163"/>
    </source>
</evidence>
<keyword evidence="9 13" id="KW-0804">Transcription</keyword>
<keyword evidence="11 13" id="KW-0539">Nucleus</keyword>
<keyword evidence="7 13" id="KW-0862">Zinc</keyword>
<evidence type="ECO:0000256" key="10">
    <source>
        <dbReference type="ARBA" id="ARBA00023204"/>
    </source>
</evidence>
<accession>A0A2T9YCY6</accession>
<evidence type="ECO:0000313" key="14">
    <source>
        <dbReference type="EMBL" id="PVU90217.1"/>
    </source>
</evidence>
<dbReference type="GO" id="GO:0005675">
    <property type="term" value="C:transcription factor TFIIH holo complex"/>
    <property type="evidence" value="ECO:0007669"/>
    <property type="project" value="UniProtKB-UniRule"/>
</dbReference>
<comment type="similarity">
    <text evidence="2 13">Belongs to the TFB4 family.</text>
</comment>
<dbReference type="Gene3D" id="3.40.50.410">
    <property type="entry name" value="von Willebrand factor, type A domain"/>
    <property type="match status" value="1"/>
</dbReference>
<evidence type="ECO:0000256" key="6">
    <source>
        <dbReference type="ARBA" id="ARBA00022771"/>
    </source>
</evidence>
<protein>
    <recommendedName>
        <fullName evidence="3 13">General transcription and DNA repair factor IIH subunit TFB4</fullName>
        <shortName evidence="13">TFIIH subunit TFB4</shortName>
    </recommendedName>
    <alternativeName>
        <fullName evidence="12 13">RNA polymerase II transcription factor B subunit 4</fullName>
    </alternativeName>
</protein>